<name>A0A6H5H4F4_9HEMI</name>
<evidence type="ECO:0000256" key="2">
    <source>
        <dbReference type="ARBA" id="ARBA00022475"/>
    </source>
</evidence>
<dbReference type="GO" id="GO:0005886">
    <property type="term" value="C:plasma membrane"/>
    <property type="evidence" value="ECO:0007669"/>
    <property type="project" value="UniProtKB-SubCell"/>
</dbReference>
<keyword evidence="6 13" id="KW-0552">Olfaction</keyword>
<feature type="transmembrane region" description="Helical" evidence="13">
    <location>
        <begin position="335"/>
        <end position="356"/>
    </location>
</feature>
<feature type="transmembrane region" description="Helical" evidence="13">
    <location>
        <begin position="135"/>
        <end position="156"/>
    </location>
</feature>
<keyword evidence="15" id="KW-1185">Reference proteome</keyword>
<keyword evidence="5 13" id="KW-0812">Transmembrane</keyword>
<dbReference type="Pfam" id="PF02949">
    <property type="entry name" value="7tm_6"/>
    <property type="match status" value="1"/>
</dbReference>
<accession>A0A6H5H4F4</accession>
<dbReference type="EMBL" id="CADCXU010023136">
    <property type="protein sequence ID" value="CAB0010691.1"/>
    <property type="molecule type" value="Genomic_DNA"/>
</dbReference>
<evidence type="ECO:0000256" key="9">
    <source>
        <dbReference type="ARBA" id="ARBA00023170"/>
    </source>
</evidence>
<comment type="similarity">
    <text evidence="12">Belongs to the insect chemoreceptor superfamily. Heteromeric odorant receptor channel (TC 1.A.69) family. Orco subfamily.</text>
</comment>
<feature type="transmembrane region" description="Helical" evidence="13">
    <location>
        <begin position="447"/>
        <end position="468"/>
    </location>
</feature>
<keyword evidence="2" id="KW-1003">Cell membrane</keyword>
<dbReference type="AlphaFoldDB" id="A0A6H5H4F4"/>
<evidence type="ECO:0000256" key="3">
    <source>
        <dbReference type="ARBA" id="ARBA00022606"/>
    </source>
</evidence>
<feature type="transmembrane region" description="Helical" evidence="13">
    <location>
        <begin position="204"/>
        <end position="227"/>
    </location>
</feature>
<comment type="subcellular location">
    <subcellularLocation>
        <location evidence="1 13">Cell membrane</location>
        <topology evidence="1 13">Multi-pass membrane protein</topology>
    </subcellularLocation>
</comment>
<protein>
    <recommendedName>
        <fullName evidence="13">Odorant receptor</fullName>
    </recommendedName>
</protein>
<dbReference type="InterPro" id="IPR004117">
    <property type="entry name" value="7tm6_olfct_rcpt"/>
</dbReference>
<feature type="transmembrane region" description="Helical" evidence="13">
    <location>
        <begin position="44"/>
        <end position="69"/>
    </location>
</feature>
<keyword evidence="7 13" id="KW-1133">Transmembrane helix</keyword>
<evidence type="ECO:0000256" key="8">
    <source>
        <dbReference type="ARBA" id="ARBA00023136"/>
    </source>
</evidence>
<dbReference type="PANTHER" id="PTHR21137">
    <property type="entry name" value="ODORANT RECEPTOR"/>
    <property type="match status" value="1"/>
</dbReference>
<evidence type="ECO:0000313" key="14">
    <source>
        <dbReference type="EMBL" id="CAB0010691.1"/>
    </source>
</evidence>
<evidence type="ECO:0000313" key="15">
    <source>
        <dbReference type="Proteomes" id="UP000479000"/>
    </source>
</evidence>
<evidence type="ECO:0000256" key="7">
    <source>
        <dbReference type="ARBA" id="ARBA00022989"/>
    </source>
</evidence>
<reference evidence="14 15" key="1">
    <citation type="submission" date="2020-02" db="EMBL/GenBank/DDBJ databases">
        <authorList>
            <person name="Ferguson B K."/>
        </authorList>
    </citation>
    <scope>NUCLEOTIDE SEQUENCE [LARGE SCALE GENOMIC DNA]</scope>
</reference>
<evidence type="ECO:0000256" key="10">
    <source>
        <dbReference type="ARBA" id="ARBA00023180"/>
    </source>
</evidence>
<keyword evidence="4" id="KW-0085">Behavior</keyword>
<keyword evidence="11 13" id="KW-0807">Transducer</keyword>
<evidence type="ECO:0000256" key="11">
    <source>
        <dbReference type="ARBA" id="ARBA00023224"/>
    </source>
</evidence>
<keyword evidence="8 13" id="KW-0472">Membrane</keyword>
<dbReference type="Proteomes" id="UP000479000">
    <property type="component" value="Unassembled WGS sequence"/>
</dbReference>
<dbReference type="GO" id="GO:0007165">
    <property type="term" value="P:signal transduction"/>
    <property type="evidence" value="ECO:0007669"/>
    <property type="project" value="UniProtKB-KW"/>
</dbReference>
<dbReference type="GO" id="GO:0004984">
    <property type="term" value="F:olfactory receptor activity"/>
    <property type="evidence" value="ECO:0007669"/>
    <property type="project" value="InterPro"/>
</dbReference>
<keyword evidence="10" id="KW-0325">Glycoprotein</keyword>
<feature type="transmembrane region" description="Helical" evidence="13">
    <location>
        <begin position="376"/>
        <end position="397"/>
    </location>
</feature>
<dbReference type="GO" id="GO:0005549">
    <property type="term" value="F:odorant binding"/>
    <property type="evidence" value="ECO:0007669"/>
    <property type="project" value="InterPro"/>
</dbReference>
<gene>
    <name evidence="14" type="ORF">NTEN_LOCUS15717</name>
</gene>
<evidence type="ECO:0000256" key="4">
    <source>
        <dbReference type="ARBA" id="ARBA00022610"/>
    </source>
</evidence>
<dbReference type="PANTHER" id="PTHR21137:SF9">
    <property type="entry name" value="ODORANT RECEPTOR CORECEPTOR"/>
    <property type="match status" value="1"/>
</dbReference>
<dbReference type="OrthoDB" id="8175157at2759"/>
<organism evidence="14 15">
    <name type="scientific">Nesidiocoris tenuis</name>
    <dbReference type="NCBI Taxonomy" id="355587"/>
    <lineage>
        <taxon>Eukaryota</taxon>
        <taxon>Metazoa</taxon>
        <taxon>Ecdysozoa</taxon>
        <taxon>Arthropoda</taxon>
        <taxon>Hexapoda</taxon>
        <taxon>Insecta</taxon>
        <taxon>Pterygota</taxon>
        <taxon>Neoptera</taxon>
        <taxon>Paraneoptera</taxon>
        <taxon>Hemiptera</taxon>
        <taxon>Heteroptera</taxon>
        <taxon>Panheteroptera</taxon>
        <taxon>Cimicomorpha</taxon>
        <taxon>Miridae</taxon>
        <taxon>Dicyphina</taxon>
        <taxon>Nesidiocoris</taxon>
    </lineage>
</organism>
<keyword evidence="3 13" id="KW-0716">Sensory transduction</keyword>
<proteinExistence type="inferred from homology"/>
<feature type="transmembrane region" description="Helical" evidence="13">
    <location>
        <begin position="75"/>
        <end position="96"/>
    </location>
</feature>
<evidence type="ECO:0000256" key="1">
    <source>
        <dbReference type="ARBA" id="ARBA00004651"/>
    </source>
</evidence>
<evidence type="ECO:0000256" key="12">
    <source>
        <dbReference type="ARBA" id="ARBA00038131"/>
    </source>
</evidence>
<evidence type="ECO:0000256" key="13">
    <source>
        <dbReference type="RuleBase" id="RU351113"/>
    </source>
</evidence>
<evidence type="ECO:0000256" key="5">
    <source>
        <dbReference type="ARBA" id="ARBA00022692"/>
    </source>
</evidence>
<sequence length="473" mass="52997">MQKVKMHGLVGDLWPNIRLMQLTGHWLLEYHEDSGGMGRLLRLAYCWLTTVLVFVQYGFLVCFLLLETYNADEMAAVTITTLFFLHSVTKFTFFALRSSYFYRTLGAWNQVNSHPLFAESNARHRATALSRMRKLLMIIGGITIAGVLSWITVTFLGEPVWEKTDPDNENETISVEVPQLPIYAWYPWDARSGMTYFMTFIYQLYWLFISLAHSNLLDVMFCCFVIFSCEQLKHLKEILQPLMELSATLDSVVPHSGDLFRAGSGGSTVALIGNGGKDGGNDFDIRGIYSDQRDFSGFQGGMTNGGTIGPNGLTRKQELMVRSAIKYWVERHKHVVKFVSSIGDAYGSALLLHMLTSTVTLTLLAYQATKVSGVDVYAASTIGYLVYTLGQVFVFCIHGNELIEESSSVMEAAYSCHWYDGSEEAKTFVQIVCQQCQKSLTVSGAKFFTVSLDLFASVFGAVVTYFMVLVQLN</sequence>
<evidence type="ECO:0000256" key="6">
    <source>
        <dbReference type="ARBA" id="ARBA00022725"/>
    </source>
</evidence>
<keyword evidence="9 13" id="KW-0675">Receptor</keyword>